<dbReference type="Pfam" id="PF00849">
    <property type="entry name" value="PseudoU_synth_2"/>
    <property type="match status" value="1"/>
</dbReference>
<feature type="domain" description="Pseudouridine synthase RsuA/RluA-like" evidence="4">
    <location>
        <begin position="102"/>
        <end position="248"/>
    </location>
</feature>
<evidence type="ECO:0000313" key="5">
    <source>
        <dbReference type="EMBL" id="PFG15720.1"/>
    </source>
</evidence>
<dbReference type="AlphaFoldDB" id="A0A2A9CPY0"/>
<evidence type="ECO:0000256" key="1">
    <source>
        <dbReference type="ARBA" id="ARBA00000073"/>
    </source>
</evidence>
<keyword evidence="6" id="KW-1185">Reference proteome</keyword>
<dbReference type="PANTHER" id="PTHR21600:SF84">
    <property type="entry name" value="PSEUDOURIDINE SYNTHASE RSUA_RLUA-LIKE DOMAIN-CONTAINING PROTEIN"/>
    <property type="match status" value="1"/>
</dbReference>
<dbReference type="InterPro" id="IPR050188">
    <property type="entry name" value="RluA_PseudoU_synthase"/>
</dbReference>
<dbReference type="Proteomes" id="UP000226079">
    <property type="component" value="Unassembled WGS sequence"/>
</dbReference>
<comment type="catalytic activity">
    <reaction evidence="1">
        <text>a uridine in RNA = a pseudouridine in RNA</text>
        <dbReference type="Rhea" id="RHEA:48348"/>
        <dbReference type="Rhea" id="RHEA-COMP:12068"/>
        <dbReference type="Rhea" id="RHEA-COMP:12069"/>
        <dbReference type="ChEBI" id="CHEBI:65314"/>
        <dbReference type="ChEBI" id="CHEBI:65315"/>
    </reaction>
</comment>
<dbReference type="PROSITE" id="PS01129">
    <property type="entry name" value="PSI_RLU"/>
    <property type="match status" value="1"/>
</dbReference>
<dbReference type="GO" id="GO:0140098">
    <property type="term" value="F:catalytic activity, acting on RNA"/>
    <property type="evidence" value="ECO:0007669"/>
    <property type="project" value="UniProtKB-ARBA"/>
</dbReference>
<dbReference type="PANTHER" id="PTHR21600">
    <property type="entry name" value="MITOCHONDRIAL RNA PSEUDOURIDINE SYNTHASE"/>
    <property type="match status" value="1"/>
</dbReference>
<dbReference type="GO" id="GO:0009982">
    <property type="term" value="F:pseudouridine synthase activity"/>
    <property type="evidence" value="ECO:0007669"/>
    <property type="project" value="InterPro"/>
</dbReference>
<evidence type="ECO:0000256" key="2">
    <source>
        <dbReference type="ARBA" id="ARBA00031870"/>
    </source>
</evidence>
<evidence type="ECO:0000313" key="6">
    <source>
        <dbReference type="Proteomes" id="UP000226079"/>
    </source>
</evidence>
<accession>A0A2A9CPY0</accession>
<sequence length="311" mass="34811">MPPRSPLPQRNGLDAAWVRTPDREPGVTPRWATMGEFLRERLPDAAPVASMLATGEFVDQSGRPIAGEEPYRPHTLVWFHRESAAEPSVPFEVRILHADERIVVVDKPHFLATTPRGVHVRETVLVRLREALGLPELAPAHRLDRLTAGVLVLTTRREFRAAYSGLFQSQGVRKTYRALARFDPSLAFPRRELGRIEKRRGHLQAALVDGESNAETLIELDEVRGDLACYRLMPATGKTHQLRVQLAALGLPILGDPLYPDVREVAADDFRHPLQLIAHRLAFTDPIDGTEREFTSQFALEWPDATGSGSR</sequence>
<comment type="caution">
    <text evidence="5">The sequence shown here is derived from an EMBL/GenBank/DDBJ whole genome shotgun (WGS) entry which is preliminary data.</text>
</comment>
<proteinExistence type="predicted"/>
<dbReference type="InterPro" id="IPR006224">
    <property type="entry name" value="PsdUridine_synth_RluA-like_CS"/>
</dbReference>
<protein>
    <recommendedName>
        <fullName evidence="2">RNA pseudouridylate synthase</fullName>
    </recommendedName>
    <alternativeName>
        <fullName evidence="3">RNA-uridine isomerase</fullName>
    </alternativeName>
</protein>
<organism evidence="5 6">
    <name type="scientific">Propionicimonas paludicola</name>
    <dbReference type="NCBI Taxonomy" id="185243"/>
    <lineage>
        <taxon>Bacteria</taxon>
        <taxon>Bacillati</taxon>
        <taxon>Actinomycetota</taxon>
        <taxon>Actinomycetes</taxon>
        <taxon>Propionibacteriales</taxon>
        <taxon>Nocardioidaceae</taxon>
        <taxon>Propionicimonas</taxon>
    </lineage>
</organism>
<reference evidence="5 6" key="1">
    <citation type="submission" date="2017-10" db="EMBL/GenBank/DDBJ databases">
        <title>Sequencing the genomes of 1000 actinobacteria strains.</title>
        <authorList>
            <person name="Klenk H.-P."/>
        </authorList>
    </citation>
    <scope>NUCLEOTIDE SEQUENCE [LARGE SCALE GENOMIC DNA]</scope>
    <source>
        <strain evidence="5 6">DSM 15597</strain>
    </source>
</reference>
<evidence type="ECO:0000256" key="3">
    <source>
        <dbReference type="ARBA" id="ARBA00033164"/>
    </source>
</evidence>
<dbReference type="GO" id="GO:0000455">
    <property type="term" value="P:enzyme-directed rRNA pseudouridine synthesis"/>
    <property type="evidence" value="ECO:0007669"/>
    <property type="project" value="TreeGrafter"/>
</dbReference>
<dbReference type="InterPro" id="IPR020103">
    <property type="entry name" value="PsdUridine_synth_cat_dom_sf"/>
</dbReference>
<evidence type="ECO:0000259" key="4">
    <source>
        <dbReference type="Pfam" id="PF00849"/>
    </source>
</evidence>
<dbReference type="SUPFAM" id="SSF55120">
    <property type="entry name" value="Pseudouridine synthase"/>
    <property type="match status" value="1"/>
</dbReference>
<dbReference type="InterPro" id="IPR006145">
    <property type="entry name" value="PsdUridine_synth_RsuA/RluA"/>
</dbReference>
<dbReference type="OrthoDB" id="9807829at2"/>
<gene>
    <name evidence="5" type="ORF">ATK74_0240</name>
</gene>
<name>A0A2A9CPY0_9ACTN</name>
<dbReference type="Gene3D" id="3.30.2350.10">
    <property type="entry name" value="Pseudouridine synthase"/>
    <property type="match status" value="1"/>
</dbReference>
<dbReference type="EMBL" id="PDJC01000001">
    <property type="protein sequence ID" value="PFG15720.1"/>
    <property type="molecule type" value="Genomic_DNA"/>
</dbReference>
<dbReference type="GO" id="GO:0003723">
    <property type="term" value="F:RNA binding"/>
    <property type="evidence" value="ECO:0007669"/>
    <property type="project" value="InterPro"/>
</dbReference>